<dbReference type="Proteomes" id="UP000038802">
    <property type="component" value="Unassembled WGS sequence"/>
</dbReference>
<gene>
    <name evidence="3" type="ORF">ERS007703_03963</name>
    <name evidence="2" type="ORF">ERS007720_02041</name>
</gene>
<feature type="region of interest" description="Disordered" evidence="1">
    <location>
        <begin position="1"/>
        <end position="21"/>
    </location>
</feature>
<feature type="region of interest" description="Disordered" evidence="1">
    <location>
        <begin position="84"/>
        <end position="131"/>
    </location>
</feature>
<reference evidence="3" key="2">
    <citation type="submission" date="2015-03" db="EMBL/GenBank/DDBJ databases">
        <authorList>
            <person name="Murphy D."/>
        </authorList>
    </citation>
    <scope>NUCLEOTIDE SEQUENCE [LARGE SCALE GENOMIC DNA]</scope>
    <source>
        <strain evidence="3">K00500041</strain>
    </source>
</reference>
<protein>
    <submittedName>
        <fullName evidence="3">Uncharacterized protein</fullName>
    </submittedName>
</protein>
<evidence type="ECO:0000313" key="4">
    <source>
        <dbReference type="Proteomes" id="UP000038802"/>
    </source>
</evidence>
<evidence type="ECO:0000313" key="5">
    <source>
        <dbReference type="Proteomes" id="UP000044938"/>
    </source>
</evidence>
<evidence type="ECO:0000313" key="2">
    <source>
        <dbReference type="EMBL" id="COW21762.1"/>
    </source>
</evidence>
<dbReference type="EMBL" id="CSAJ01000238">
    <property type="protein sequence ID" value="COW21762.1"/>
    <property type="molecule type" value="Genomic_DNA"/>
</dbReference>
<reference evidence="4 5" key="1">
    <citation type="submission" date="2015-03" db="EMBL/GenBank/DDBJ databases">
        <authorList>
            <consortium name="Pathogen Informatics"/>
        </authorList>
    </citation>
    <scope>NUCLEOTIDE SEQUENCE [LARGE SCALE GENOMIC DNA]</scope>
    <source>
        <strain evidence="4">K00500041</strain>
        <strain evidence="2 5">M09401471</strain>
    </source>
</reference>
<organism evidence="3 4">
    <name type="scientific">Mycobacterium tuberculosis</name>
    <dbReference type="NCBI Taxonomy" id="1773"/>
    <lineage>
        <taxon>Bacteria</taxon>
        <taxon>Bacillati</taxon>
        <taxon>Actinomycetota</taxon>
        <taxon>Actinomycetes</taxon>
        <taxon>Mycobacteriales</taxon>
        <taxon>Mycobacteriaceae</taxon>
        <taxon>Mycobacterium</taxon>
        <taxon>Mycobacterium tuberculosis complex</taxon>
    </lineage>
</organism>
<evidence type="ECO:0000313" key="3">
    <source>
        <dbReference type="EMBL" id="COW63437.1"/>
    </source>
</evidence>
<dbReference type="AlphaFoldDB" id="A0A0T9E7D4"/>
<evidence type="ECO:0000256" key="1">
    <source>
        <dbReference type="SAM" id="MobiDB-lite"/>
    </source>
</evidence>
<dbReference type="EMBL" id="CSAE01000614">
    <property type="protein sequence ID" value="COW63437.1"/>
    <property type="molecule type" value="Genomic_DNA"/>
</dbReference>
<name>A0A0T9E7D4_MYCTX</name>
<accession>A0A0T9E7D4</accession>
<feature type="compositionally biased region" description="Basic residues" evidence="1">
    <location>
        <begin position="84"/>
        <end position="94"/>
    </location>
</feature>
<sequence length="131" mass="14477">MTRRRGQRAILSPTGNAGEDQSRIDRRTVVGSDAEALASAGPETVQQHIGLGGQLQHRLRLRFDVQVDDPLPTVQQVAVFGRHRQATRAAHPHHVSTQVGEHHPGVRPRSDTTEFDDLHPGQGPPGRHRDY</sequence>
<feature type="compositionally biased region" description="Basic and acidic residues" evidence="1">
    <location>
        <begin position="100"/>
        <end position="119"/>
    </location>
</feature>
<dbReference type="Proteomes" id="UP000044938">
    <property type="component" value="Unassembled WGS sequence"/>
</dbReference>
<proteinExistence type="predicted"/>